<evidence type="ECO:0000313" key="1">
    <source>
        <dbReference type="EnsemblMetazoa" id="CLYHEMP019923.1"/>
    </source>
</evidence>
<evidence type="ECO:0000313" key="2">
    <source>
        <dbReference type="Proteomes" id="UP000594262"/>
    </source>
</evidence>
<dbReference type="AlphaFoldDB" id="A0A7M6DPD7"/>
<dbReference type="Proteomes" id="UP000594262">
    <property type="component" value="Unplaced"/>
</dbReference>
<accession>A0A7M6DPD7</accession>
<keyword evidence="2" id="KW-1185">Reference proteome</keyword>
<name>A0A7M6DPD7_9CNID</name>
<dbReference type="EnsemblMetazoa" id="CLYHEMT019923.1">
    <property type="protein sequence ID" value="CLYHEMP019923.1"/>
    <property type="gene ID" value="CLYHEMG019923"/>
</dbReference>
<dbReference type="OrthoDB" id="6021497at2759"/>
<sequence>MDLFSDFNDQKWDDKGTAPENIKSLEGYKKVDIMRGGQEEELGEKVFHYYMSDAGGDPVSAKLFGACRNPLKSIGHCSMKIIVKNYEPLVVGIIVEDDWVEIKQSYLDSLNVQGEPPKEPEVVDMNEVIGLVADLDHDIWCNKGDPPRNKTKIGYVFVSVVRPTDKGNNTFDYQLSDDQNGRSLSATLSGCRRNPLRDVVNCFMKIENNQVKGIIVEDDWVEVK</sequence>
<proteinExistence type="predicted"/>
<protein>
    <submittedName>
        <fullName evidence="1">Uncharacterized protein</fullName>
    </submittedName>
</protein>
<reference evidence="1" key="1">
    <citation type="submission" date="2021-01" db="UniProtKB">
        <authorList>
            <consortium name="EnsemblMetazoa"/>
        </authorList>
    </citation>
    <scope>IDENTIFICATION</scope>
</reference>
<organism evidence="1 2">
    <name type="scientific">Clytia hemisphaerica</name>
    <dbReference type="NCBI Taxonomy" id="252671"/>
    <lineage>
        <taxon>Eukaryota</taxon>
        <taxon>Metazoa</taxon>
        <taxon>Cnidaria</taxon>
        <taxon>Hydrozoa</taxon>
        <taxon>Hydroidolina</taxon>
        <taxon>Leptothecata</taxon>
        <taxon>Obeliida</taxon>
        <taxon>Clytiidae</taxon>
        <taxon>Clytia</taxon>
    </lineage>
</organism>